<gene>
    <name evidence="3" type="ORF">ZOSMA_2G03330</name>
</gene>
<comment type="subcellular location">
    <subcellularLocation>
        <location evidence="1">Membrane</location>
        <topology evidence="1">Multi-pass membrane protein</topology>
    </subcellularLocation>
</comment>
<reference evidence="4" key="1">
    <citation type="journal article" date="2016" name="Nature">
        <title>The genome of the seagrass Zostera marina reveals angiosperm adaptation to the sea.</title>
        <authorList>
            <person name="Olsen J.L."/>
            <person name="Rouze P."/>
            <person name="Verhelst B."/>
            <person name="Lin Y.-C."/>
            <person name="Bayer T."/>
            <person name="Collen J."/>
            <person name="Dattolo E."/>
            <person name="De Paoli E."/>
            <person name="Dittami S."/>
            <person name="Maumus F."/>
            <person name="Michel G."/>
            <person name="Kersting A."/>
            <person name="Lauritano C."/>
            <person name="Lohaus R."/>
            <person name="Toepel M."/>
            <person name="Tonon T."/>
            <person name="Vanneste K."/>
            <person name="Amirebrahimi M."/>
            <person name="Brakel J."/>
            <person name="Bostroem C."/>
            <person name="Chovatia M."/>
            <person name="Grimwood J."/>
            <person name="Jenkins J.W."/>
            <person name="Jueterbock A."/>
            <person name="Mraz A."/>
            <person name="Stam W.T."/>
            <person name="Tice H."/>
            <person name="Bornberg-Bauer E."/>
            <person name="Green P.J."/>
            <person name="Pearson G.A."/>
            <person name="Procaccini G."/>
            <person name="Duarte C.M."/>
            <person name="Schmutz J."/>
            <person name="Reusch T.B.H."/>
            <person name="Van de Peer Y."/>
        </authorList>
    </citation>
    <scope>NUCLEOTIDE SEQUENCE [LARGE SCALE GENOMIC DNA]</scope>
    <source>
        <strain evidence="4">cv. Finnish</strain>
    </source>
</reference>
<dbReference type="AlphaFoldDB" id="A0A0K9PDJ6"/>
<dbReference type="STRING" id="29655.A0A0K9PDJ6"/>
<evidence type="ECO:0000313" key="4">
    <source>
        <dbReference type="Proteomes" id="UP000036987"/>
    </source>
</evidence>
<dbReference type="Proteomes" id="UP000036987">
    <property type="component" value="Unassembled WGS sequence"/>
</dbReference>
<dbReference type="OrthoDB" id="434647at2759"/>
<dbReference type="EMBL" id="LFYR01000981">
    <property type="protein sequence ID" value="KMZ66317.1"/>
    <property type="molecule type" value="Genomic_DNA"/>
</dbReference>
<dbReference type="OMA" id="SKIVARW"/>
<evidence type="ECO:0000256" key="2">
    <source>
        <dbReference type="SAM" id="MobiDB-lite"/>
    </source>
</evidence>
<name>A0A0K9PDJ6_ZOSMR</name>
<dbReference type="PANTHER" id="PTHR12300:SF188">
    <property type="entry name" value="HVA22-LIKE PROTEIN"/>
    <property type="match status" value="1"/>
</dbReference>
<proteinExistence type="inferred from homology"/>
<accession>A0A0K9PDJ6</accession>
<protein>
    <recommendedName>
        <fullName evidence="1">HVA22-like protein</fullName>
    </recommendedName>
</protein>
<dbReference type="InterPro" id="IPR004345">
    <property type="entry name" value="TB2_DP1_HVA22"/>
</dbReference>
<sequence>MLGEFVNKILVLVFGYVYPALECFKTIERSRNDIHGLKFWCQYWVILALLSAVEKVGDIFISWLPLYGEFKLAFMVYLWHPRTLGTYHVYETLLRPFMAQHETDIERRLGIIMNKSIDVFTFYLKNFADKGQSMVFEILHHLISLPSRARSNVRRPGGGGGGDDGGGGAGGYQQRPPPAPLSNPETQLPPYQQQYAPSAPPQMPHHRQVASAPPQYQLPENRRESSSLYPTIDNEEEDIQNGVNKVEEALRAAGVNLRKLRGPHQN</sequence>
<dbReference type="PANTHER" id="PTHR12300">
    <property type="entry name" value="HVA22-LIKE PROTEINS"/>
    <property type="match status" value="1"/>
</dbReference>
<comment type="similarity">
    <text evidence="1">Belongs to the DP1 family.</text>
</comment>
<organism evidence="3 4">
    <name type="scientific">Zostera marina</name>
    <name type="common">Eelgrass</name>
    <dbReference type="NCBI Taxonomy" id="29655"/>
    <lineage>
        <taxon>Eukaryota</taxon>
        <taxon>Viridiplantae</taxon>
        <taxon>Streptophyta</taxon>
        <taxon>Embryophyta</taxon>
        <taxon>Tracheophyta</taxon>
        <taxon>Spermatophyta</taxon>
        <taxon>Magnoliopsida</taxon>
        <taxon>Liliopsida</taxon>
        <taxon>Zosteraceae</taxon>
        <taxon>Zostera</taxon>
    </lineage>
</organism>
<dbReference type="Pfam" id="PF03134">
    <property type="entry name" value="TB2_DP1_HVA22"/>
    <property type="match status" value="1"/>
</dbReference>
<comment type="caution">
    <text evidence="3">The sequence shown here is derived from an EMBL/GenBank/DDBJ whole genome shotgun (WGS) entry which is preliminary data.</text>
</comment>
<feature type="region of interest" description="Disordered" evidence="2">
    <location>
        <begin position="150"/>
        <end position="242"/>
    </location>
</feature>
<dbReference type="GO" id="GO:0016020">
    <property type="term" value="C:membrane"/>
    <property type="evidence" value="ECO:0007669"/>
    <property type="project" value="UniProtKB-SubCell"/>
</dbReference>
<evidence type="ECO:0000256" key="1">
    <source>
        <dbReference type="RuleBase" id="RU362006"/>
    </source>
</evidence>
<evidence type="ECO:0000313" key="3">
    <source>
        <dbReference type="EMBL" id="KMZ66317.1"/>
    </source>
</evidence>
<feature type="compositionally biased region" description="Low complexity" evidence="2">
    <location>
        <begin position="188"/>
        <end position="197"/>
    </location>
</feature>
<keyword evidence="4" id="KW-1185">Reference proteome</keyword>
<feature type="compositionally biased region" description="Gly residues" evidence="2">
    <location>
        <begin position="156"/>
        <end position="171"/>
    </location>
</feature>